<evidence type="ECO:0000256" key="2">
    <source>
        <dbReference type="ARBA" id="ARBA00022980"/>
    </source>
</evidence>
<dbReference type="Gene3D" id="3.90.1180.10">
    <property type="entry name" value="Ribosomal protein L13"/>
    <property type="match status" value="1"/>
</dbReference>
<geneLocation type="plastid" evidence="5"/>
<dbReference type="PIRSF" id="PIRSF002181">
    <property type="entry name" value="Ribosomal_L13"/>
    <property type="match status" value="1"/>
</dbReference>
<protein>
    <submittedName>
        <fullName evidence="5">Ribosomal protein L13</fullName>
    </submittedName>
</protein>
<dbReference type="GO" id="GO:0003729">
    <property type="term" value="F:mRNA binding"/>
    <property type="evidence" value="ECO:0007669"/>
    <property type="project" value="TreeGrafter"/>
</dbReference>
<sequence>MNNTSIQKSSGKQKWYLIDAKDQTLGRISTYITTLLRGKHEITYTPHINSKIHIIIINAKDVIVTGQKKYNKKYIKHSGKPGSLKIENFANLNKRIPTRIIEYSIKGMLPKNKLGRKLFKQISVYKNKQHPHIAQKPKTITINL</sequence>
<organism evidence="5">
    <name type="scientific">Hypnea pannosa</name>
    <dbReference type="NCBI Taxonomy" id="105607"/>
    <lineage>
        <taxon>Eukaryota</taxon>
        <taxon>Rhodophyta</taxon>
        <taxon>Florideophyceae</taxon>
        <taxon>Rhodymeniophycidae</taxon>
        <taxon>Gigartinales</taxon>
        <taxon>Hypneaceae</taxon>
        <taxon>Hypnea</taxon>
    </lineage>
</organism>
<dbReference type="Pfam" id="PF00572">
    <property type="entry name" value="Ribosomal_L13"/>
    <property type="match status" value="1"/>
</dbReference>
<dbReference type="GO" id="GO:0003735">
    <property type="term" value="F:structural constituent of ribosome"/>
    <property type="evidence" value="ECO:0007669"/>
    <property type="project" value="InterPro"/>
</dbReference>
<dbReference type="CDD" id="cd00392">
    <property type="entry name" value="Ribosomal_L13"/>
    <property type="match status" value="1"/>
</dbReference>
<dbReference type="PANTHER" id="PTHR11545:SF2">
    <property type="entry name" value="LARGE RIBOSOMAL SUBUNIT PROTEIN UL13M"/>
    <property type="match status" value="1"/>
</dbReference>
<evidence type="ECO:0000256" key="4">
    <source>
        <dbReference type="RuleBase" id="RU003877"/>
    </source>
</evidence>
<keyword evidence="2 4" id="KW-0689">Ribosomal protein</keyword>
<dbReference type="InterPro" id="IPR023563">
    <property type="entry name" value="Ribosomal_uL13_CS"/>
</dbReference>
<reference evidence="5" key="2">
    <citation type="submission" date="2019-04" db="EMBL/GenBank/DDBJ databases">
        <authorList>
            <person name="Pasella M."/>
        </authorList>
    </citation>
    <scope>NUCLEOTIDE SEQUENCE</scope>
    <source>
        <strain evidence="5">HV05551</strain>
    </source>
</reference>
<dbReference type="HAMAP" id="MF_01366">
    <property type="entry name" value="Ribosomal_uL13"/>
    <property type="match status" value="1"/>
</dbReference>
<dbReference type="InterPro" id="IPR005822">
    <property type="entry name" value="Ribosomal_uL13"/>
</dbReference>
<dbReference type="GO" id="GO:0022625">
    <property type="term" value="C:cytosolic large ribosomal subunit"/>
    <property type="evidence" value="ECO:0007669"/>
    <property type="project" value="TreeGrafter"/>
</dbReference>
<gene>
    <name evidence="5" type="primary">rpl13</name>
</gene>
<proteinExistence type="inferred from homology"/>
<keyword evidence="5" id="KW-0934">Plastid</keyword>
<dbReference type="InterPro" id="IPR036899">
    <property type="entry name" value="Ribosomal_uL13_sf"/>
</dbReference>
<dbReference type="AlphaFoldDB" id="A0A4D6WUC0"/>
<dbReference type="GO" id="GO:0017148">
    <property type="term" value="P:negative regulation of translation"/>
    <property type="evidence" value="ECO:0007669"/>
    <property type="project" value="TreeGrafter"/>
</dbReference>
<dbReference type="EMBL" id="MK814680">
    <property type="protein sequence ID" value="QCI07209.1"/>
    <property type="molecule type" value="Genomic_DNA"/>
</dbReference>
<evidence type="ECO:0000313" key="5">
    <source>
        <dbReference type="EMBL" id="QCI07209.1"/>
    </source>
</evidence>
<evidence type="ECO:0000256" key="3">
    <source>
        <dbReference type="ARBA" id="ARBA00023274"/>
    </source>
</evidence>
<accession>A0A4D6WUC0</accession>
<evidence type="ECO:0000256" key="1">
    <source>
        <dbReference type="ARBA" id="ARBA00006227"/>
    </source>
</evidence>
<dbReference type="GO" id="GO:0006412">
    <property type="term" value="P:translation"/>
    <property type="evidence" value="ECO:0007669"/>
    <property type="project" value="InterPro"/>
</dbReference>
<comment type="similarity">
    <text evidence="1 4">Belongs to the universal ribosomal protein uL13 family.</text>
</comment>
<keyword evidence="3 4" id="KW-0687">Ribonucleoprotein</keyword>
<dbReference type="SUPFAM" id="SSF52161">
    <property type="entry name" value="Ribosomal protein L13"/>
    <property type="match status" value="1"/>
</dbReference>
<dbReference type="PROSITE" id="PS00783">
    <property type="entry name" value="RIBOSOMAL_L13"/>
    <property type="match status" value="1"/>
</dbReference>
<name>A0A4D6WUC0_9FLOR</name>
<dbReference type="InterPro" id="IPR005823">
    <property type="entry name" value="Ribosomal_uL13_bac-type"/>
</dbReference>
<dbReference type="NCBIfam" id="TIGR01066">
    <property type="entry name" value="rplM_bact"/>
    <property type="match status" value="1"/>
</dbReference>
<dbReference type="PANTHER" id="PTHR11545">
    <property type="entry name" value="RIBOSOMAL PROTEIN L13"/>
    <property type="match status" value="1"/>
</dbReference>
<reference evidence="5" key="1">
    <citation type="journal article" date="2019" name="Mol. Phylogenet. Evol.">
        <title>Morphological evolution and classification of the red algal order Ceramiales inferred using plastid phylogenomics.</title>
        <authorList>
            <person name="Diaz-Tapia P."/>
            <person name="Pasella M.M."/>
            <person name="Verbruggen H."/>
            <person name="Maggs C.A."/>
        </authorList>
    </citation>
    <scope>NUCLEOTIDE SEQUENCE</scope>
    <source>
        <strain evidence="5">HV05551</strain>
    </source>
</reference>